<feature type="transmembrane region" description="Helical" evidence="12">
    <location>
        <begin position="547"/>
        <end position="571"/>
    </location>
</feature>
<dbReference type="InterPro" id="IPR051163">
    <property type="entry name" value="Sodium:Solute_Symporter_SSF"/>
</dbReference>
<evidence type="ECO:0008006" key="15">
    <source>
        <dbReference type="Google" id="ProtNLM"/>
    </source>
</evidence>
<feature type="transmembrane region" description="Helical" evidence="12">
    <location>
        <begin position="370"/>
        <end position="390"/>
    </location>
</feature>
<protein>
    <recommendedName>
        <fullName evidence="15">Sodium/solute symporter</fullName>
    </recommendedName>
</protein>
<feature type="transmembrane region" description="Helical" evidence="12">
    <location>
        <begin position="134"/>
        <end position="156"/>
    </location>
</feature>
<keyword evidence="5 12" id="KW-0812">Transmembrane</keyword>
<evidence type="ECO:0000256" key="2">
    <source>
        <dbReference type="ARBA" id="ARBA00006434"/>
    </source>
</evidence>
<evidence type="ECO:0000256" key="6">
    <source>
        <dbReference type="ARBA" id="ARBA00022989"/>
    </source>
</evidence>
<evidence type="ECO:0000313" key="14">
    <source>
        <dbReference type="Proteomes" id="UP000271974"/>
    </source>
</evidence>
<evidence type="ECO:0000256" key="9">
    <source>
        <dbReference type="ARBA" id="ARBA00023136"/>
    </source>
</evidence>
<dbReference type="PROSITE" id="PS50283">
    <property type="entry name" value="NA_SOLUT_SYMP_3"/>
    <property type="match status" value="1"/>
</dbReference>
<keyword evidence="14" id="KW-1185">Reference proteome</keyword>
<feature type="transmembrane region" description="Helical" evidence="12">
    <location>
        <begin position="396"/>
        <end position="421"/>
    </location>
</feature>
<dbReference type="NCBIfam" id="TIGR00813">
    <property type="entry name" value="sss"/>
    <property type="match status" value="1"/>
</dbReference>
<comment type="subcellular location">
    <subcellularLocation>
        <location evidence="1">Cell membrane</location>
        <topology evidence="1">Multi-pass membrane protein</topology>
    </subcellularLocation>
</comment>
<evidence type="ECO:0000256" key="1">
    <source>
        <dbReference type="ARBA" id="ARBA00004651"/>
    </source>
</evidence>
<evidence type="ECO:0000256" key="8">
    <source>
        <dbReference type="ARBA" id="ARBA00023065"/>
    </source>
</evidence>
<evidence type="ECO:0000256" key="3">
    <source>
        <dbReference type="ARBA" id="ARBA00022448"/>
    </source>
</evidence>
<evidence type="ECO:0000256" key="5">
    <source>
        <dbReference type="ARBA" id="ARBA00022692"/>
    </source>
</evidence>
<dbReference type="GO" id="GO:0006814">
    <property type="term" value="P:sodium ion transport"/>
    <property type="evidence" value="ECO:0007669"/>
    <property type="project" value="UniProtKB-KW"/>
</dbReference>
<keyword evidence="3" id="KW-0813">Transport</keyword>
<feature type="transmembrane region" description="Helical" evidence="12">
    <location>
        <begin position="287"/>
        <end position="312"/>
    </location>
</feature>
<evidence type="ECO:0000256" key="11">
    <source>
        <dbReference type="RuleBase" id="RU362091"/>
    </source>
</evidence>
<keyword evidence="8" id="KW-0406">Ion transport</keyword>
<comment type="caution">
    <text evidence="13">The sequence shown here is derived from an EMBL/GenBank/DDBJ whole genome shotgun (WGS) entry which is preliminary data.</text>
</comment>
<feature type="transmembrane region" description="Helical" evidence="12">
    <location>
        <begin position="54"/>
        <end position="72"/>
    </location>
</feature>
<reference evidence="13 14" key="1">
    <citation type="submission" date="2019-01" db="EMBL/GenBank/DDBJ databases">
        <title>A draft genome assembly of the solar-powered sea slug Elysia chlorotica.</title>
        <authorList>
            <person name="Cai H."/>
            <person name="Li Q."/>
            <person name="Fang X."/>
            <person name="Li J."/>
            <person name="Curtis N.E."/>
            <person name="Altenburger A."/>
            <person name="Shibata T."/>
            <person name="Feng M."/>
            <person name="Maeda T."/>
            <person name="Schwartz J.A."/>
            <person name="Shigenobu S."/>
            <person name="Lundholm N."/>
            <person name="Nishiyama T."/>
            <person name="Yang H."/>
            <person name="Hasebe M."/>
            <person name="Li S."/>
            <person name="Pierce S.K."/>
            <person name="Wang J."/>
        </authorList>
    </citation>
    <scope>NUCLEOTIDE SEQUENCE [LARGE SCALE GENOMIC DNA]</scope>
    <source>
        <strain evidence="13">EC2010</strain>
        <tissue evidence="13">Whole organism of an adult</tissue>
    </source>
</reference>
<evidence type="ECO:0000256" key="12">
    <source>
        <dbReference type="SAM" id="Phobius"/>
    </source>
</evidence>
<keyword evidence="6 12" id="KW-1133">Transmembrane helix</keyword>
<dbReference type="GO" id="GO:0005886">
    <property type="term" value="C:plasma membrane"/>
    <property type="evidence" value="ECO:0007669"/>
    <property type="project" value="UniProtKB-SubCell"/>
</dbReference>
<gene>
    <name evidence="13" type="ORF">EGW08_001016</name>
</gene>
<dbReference type="PANTHER" id="PTHR42985:SF40">
    <property type="entry name" value="LD47995P-RELATED"/>
    <property type="match status" value="1"/>
</dbReference>
<evidence type="ECO:0000256" key="10">
    <source>
        <dbReference type="ARBA" id="ARBA00023201"/>
    </source>
</evidence>
<dbReference type="PANTHER" id="PTHR42985">
    <property type="entry name" value="SODIUM-COUPLED MONOCARBOXYLATE TRANSPORTER"/>
    <property type="match status" value="1"/>
</dbReference>
<feature type="transmembrane region" description="Helical" evidence="12">
    <location>
        <begin position="20"/>
        <end position="42"/>
    </location>
</feature>
<feature type="transmembrane region" description="Helical" evidence="12">
    <location>
        <begin position="248"/>
        <end position="266"/>
    </location>
</feature>
<comment type="similarity">
    <text evidence="2 11">Belongs to the sodium:solute symporter (SSF) (TC 2.A.21) family.</text>
</comment>
<keyword evidence="7" id="KW-0915">Sodium</keyword>
<evidence type="ECO:0000313" key="13">
    <source>
        <dbReference type="EMBL" id="RUS91210.1"/>
    </source>
</evidence>
<dbReference type="InterPro" id="IPR001734">
    <property type="entry name" value="Na/solute_symporter"/>
</dbReference>
<accession>A0A3S1BTH6</accession>
<sequence length="732" mass="79718">MVAENVTETTPPFSHQFHVIDYVVFGVTIFISLGIGVFHAIAGRRKNNTTEYILGGRSLGFIPTAISLIASFESSIMMLGLPAEAYLHGFQFVWWIVGMCLSQLLAINVVVPLIHPLGITSAYEYLERRFDSKAVRLVGTALGTISYSWYMGVVLFGPAVALEAVAGYPIWNSIVVICGVSVIYTSIGGIRAVIWTDVFQGLVMLTGVFAILIQGTLKVGGPKKVWDVAKAGGRLNFFNFDLDPRVRHTFWSLCMGSLVRGFGLLFNQSAVQRISSTRTMAEAKKMLMITSPFFLVTMSIATYEGVVSYAYYQTKGCDPLASGQISNPNQIVPYTVMDIFSRLRGMPGLFLASLFSASLRSVFDNKSTVILKLLVVFFGAVACAVSFVVAEIGGTLIQIGGTLISAFSGPLTGIFFLGCFVPRSNAKVRPKLNIHNWGMWPLSPATSPVGLFVLLRTPYPVGLTYGSRDRLAKFISTIGMKLVHSCSIVIDPIAPRWAGGEGMSVTTAASAVSAASAASAVSAALYLNKTQNSPAPGPKGVEVIYTLSYQYISALGVFSTMIVGTIVSVITGMNKPGDVDPRYLISVSESLLFFLPAPVRRWVSSLGPQYMDDIYRLNKCHIVVLVQLNKCHILVLVQLNKCHIMILVQLDKCHIKVLVQVHKCHTMVLVQITKCHIMIMVLVQLDKCGIMSKDVDPEQKGMRLETTVQIVAEKPVGESNGNSYTVSESYKL</sequence>
<name>A0A3S1BTH6_ELYCH</name>
<keyword evidence="10" id="KW-0739">Sodium transport</keyword>
<dbReference type="STRING" id="188477.A0A3S1BTH6"/>
<dbReference type="Proteomes" id="UP000271974">
    <property type="component" value="Unassembled WGS sequence"/>
</dbReference>
<evidence type="ECO:0000256" key="4">
    <source>
        <dbReference type="ARBA" id="ARBA00022475"/>
    </source>
</evidence>
<dbReference type="OrthoDB" id="6142122at2759"/>
<dbReference type="Gene3D" id="1.20.1730.10">
    <property type="entry name" value="Sodium/glucose cotransporter"/>
    <property type="match status" value="1"/>
</dbReference>
<dbReference type="EMBL" id="RQTK01000016">
    <property type="protein sequence ID" value="RUS91210.1"/>
    <property type="molecule type" value="Genomic_DNA"/>
</dbReference>
<organism evidence="13 14">
    <name type="scientific">Elysia chlorotica</name>
    <name type="common">Eastern emerald elysia</name>
    <name type="synonym">Sea slug</name>
    <dbReference type="NCBI Taxonomy" id="188477"/>
    <lineage>
        <taxon>Eukaryota</taxon>
        <taxon>Metazoa</taxon>
        <taxon>Spiralia</taxon>
        <taxon>Lophotrochozoa</taxon>
        <taxon>Mollusca</taxon>
        <taxon>Gastropoda</taxon>
        <taxon>Heterobranchia</taxon>
        <taxon>Euthyneura</taxon>
        <taxon>Panpulmonata</taxon>
        <taxon>Sacoglossa</taxon>
        <taxon>Placobranchoidea</taxon>
        <taxon>Plakobranchidae</taxon>
        <taxon>Elysia</taxon>
    </lineage>
</organism>
<keyword evidence="9 12" id="KW-0472">Membrane</keyword>
<feature type="transmembrane region" description="Helical" evidence="12">
    <location>
        <begin position="92"/>
        <end position="114"/>
    </location>
</feature>
<evidence type="ECO:0000256" key="7">
    <source>
        <dbReference type="ARBA" id="ARBA00023053"/>
    </source>
</evidence>
<keyword evidence="4" id="KW-1003">Cell membrane</keyword>
<feature type="transmembrane region" description="Helical" evidence="12">
    <location>
        <begin position="345"/>
        <end position="363"/>
    </location>
</feature>
<feature type="transmembrane region" description="Helical" evidence="12">
    <location>
        <begin position="168"/>
        <end position="187"/>
    </location>
</feature>
<dbReference type="AlphaFoldDB" id="A0A3S1BTH6"/>
<dbReference type="Pfam" id="PF00474">
    <property type="entry name" value="SSF"/>
    <property type="match status" value="1"/>
</dbReference>
<feature type="transmembrane region" description="Helical" evidence="12">
    <location>
        <begin position="199"/>
        <end position="217"/>
    </location>
</feature>
<dbReference type="GO" id="GO:0015293">
    <property type="term" value="F:symporter activity"/>
    <property type="evidence" value="ECO:0007669"/>
    <property type="project" value="TreeGrafter"/>
</dbReference>
<proteinExistence type="inferred from homology"/>
<dbReference type="InterPro" id="IPR038377">
    <property type="entry name" value="Na/Glc_symporter_sf"/>
</dbReference>